<reference evidence="4 5" key="1">
    <citation type="submission" date="2020-07" db="EMBL/GenBank/DDBJ databases">
        <title>Organ Donor 1.</title>
        <authorList>
            <person name="Marsh A.J."/>
            <person name="Azcarate-Peril M.A."/>
        </authorList>
    </citation>
    <scope>NUCLEOTIDE SEQUENCE [LARGE SCALE GENOMIC DNA]</scope>
    <source>
        <strain evidence="4 5">AMC0717</strain>
    </source>
</reference>
<dbReference type="EMBL" id="JACCKS010000009">
    <property type="protein sequence ID" value="NZA38382.1"/>
    <property type="molecule type" value="Genomic_DNA"/>
</dbReference>
<gene>
    <name evidence="4" type="ORF">H0N91_09585</name>
</gene>
<sequence length="185" mass="21151">MKITAIMGSHRNNGHTSKILNYFLEQIREDNELRLINVNKVDVEHCKGCDYCIPHQGECVIKDDDMTWIYDDFMDCDLLVIASPVYFTAFPSKLKTVIDRTQMIYNLEDHSHIPNKKIIFIGVGGAPAYGHQFKGMEYTLEWYLKNLNAVPMGFVEISHTDETPALENKKAVAELDALAQQIKNL</sequence>
<accession>A0A1I5IG29</accession>
<evidence type="ECO:0000313" key="4">
    <source>
        <dbReference type="EMBL" id="NZA38382.1"/>
    </source>
</evidence>
<protein>
    <submittedName>
        <fullName evidence="4">Flavodoxin family protein</fullName>
    </submittedName>
</protein>
<dbReference type="Proteomes" id="UP000586254">
    <property type="component" value="Unassembled WGS sequence"/>
</dbReference>
<dbReference type="InterPro" id="IPR029039">
    <property type="entry name" value="Flavoprotein-like_sf"/>
</dbReference>
<evidence type="ECO:0000256" key="1">
    <source>
        <dbReference type="ARBA" id="ARBA00022630"/>
    </source>
</evidence>
<feature type="domain" description="NADPH-dependent FMN reductase-like" evidence="3">
    <location>
        <begin position="1"/>
        <end position="131"/>
    </location>
</feature>
<proteinExistence type="predicted"/>
<dbReference type="Pfam" id="PF03358">
    <property type="entry name" value="FMN_red"/>
    <property type="match status" value="1"/>
</dbReference>
<organism evidence="4 5">
    <name type="scientific">Eubacterium callanderi</name>
    <dbReference type="NCBI Taxonomy" id="53442"/>
    <lineage>
        <taxon>Bacteria</taxon>
        <taxon>Bacillati</taxon>
        <taxon>Bacillota</taxon>
        <taxon>Clostridia</taxon>
        <taxon>Eubacteriales</taxon>
        <taxon>Eubacteriaceae</taxon>
        <taxon>Eubacterium</taxon>
    </lineage>
</organism>
<dbReference type="PANTHER" id="PTHR43278">
    <property type="entry name" value="NAD(P)H-DEPENDENT FMN-CONTAINING OXIDOREDUCTASE YWQN-RELATED"/>
    <property type="match status" value="1"/>
</dbReference>
<dbReference type="AlphaFoldDB" id="A0A1I5IG29"/>
<evidence type="ECO:0000256" key="2">
    <source>
        <dbReference type="ARBA" id="ARBA00022643"/>
    </source>
</evidence>
<dbReference type="PANTHER" id="PTHR43278:SF1">
    <property type="entry name" value="IRON-SULFUR FLAVOPROTEIN MJ1083"/>
    <property type="match status" value="1"/>
</dbReference>
<evidence type="ECO:0000259" key="3">
    <source>
        <dbReference type="Pfam" id="PF03358"/>
    </source>
</evidence>
<keyword evidence="2" id="KW-0288">FMN</keyword>
<name>A0A1I5IG29_9FIRM</name>
<dbReference type="RefSeq" id="WP_090411944.1">
    <property type="nucleotide sequence ID" value="NZ_CAJKZB010000002.1"/>
</dbReference>
<evidence type="ECO:0000313" key="5">
    <source>
        <dbReference type="Proteomes" id="UP000586254"/>
    </source>
</evidence>
<dbReference type="GO" id="GO:0016491">
    <property type="term" value="F:oxidoreductase activity"/>
    <property type="evidence" value="ECO:0007669"/>
    <property type="project" value="InterPro"/>
</dbReference>
<dbReference type="InterPro" id="IPR005025">
    <property type="entry name" value="FMN_Rdtase-like_dom"/>
</dbReference>
<dbReference type="Gene3D" id="3.40.50.360">
    <property type="match status" value="1"/>
</dbReference>
<keyword evidence="1" id="KW-0285">Flavoprotein</keyword>
<comment type="caution">
    <text evidence="4">The sequence shown here is derived from an EMBL/GenBank/DDBJ whole genome shotgun (WGS) entry which is preliminary data.</text>
</comment>
<dbReference type="SUPFAM" id="SSF52218">
    <property type="entry name" value="Flavoproteins"/>
    <property type="match status" value="1"/>
</dbReference>
<dbReference type="InterPro" id="IPR051796">
    <property type="entry name" value="ISF_SsuE-like"/>
</dbReference>